<evidence type="ECO:0000256" key="1">
    <source>
        <dbReference type="SAM" id="MobiDB-lite"/>
    </source>
</evidence>
<reference evidence="2 3" key="1">
    <citation type="submission" date="2018-05" db="EMBL/GenBank/DDBJ databases">
        <title>Kangiella spongicola genome sequence.</title>
        <authorList>
            <person name="Maclea K.S."/>
            <person name="Goen A.E."/>
            <person name="Kelley C."/>
            <person name="Underriner A."/>
            <person name="Silverwood T."/>
            <person name="Trachtenberg A.M."/>
        </authorList>
    </citation>
    <scope>NUCLEOTIDE SEQUENCE [LARGE SCALE GENOMIC DNA]</scope>
    <source>
        <strain evidence="2 3">ATCC BAA-2076</strain>
    </source>
</reference>
<dbReference type="OrthoDB" id="6195730at2"/>
<comment type="caution">
    <text evidence="2">The sequence shown here is derived from an EMBL/GenBank/DDBJ whole genome shotgun (WGS) entry which is preliminary data.</text>
</comment>
<dbReference type="AlphaFoldDB" id="A0A318D319"/>
<evidence type="ECO:0000313" key="2">
    <source>
        <dbReference type="EMBL" id="PXF63676.1"/>
    </source>
</evidence>
<protein>
    <submittedName>
        <fullName evidence="2">Uncharacterized protein</fullName>
    </submittedName>
</protein>
<gene>
    <name evidence="2" type="ORF">DL796_00560</name>
</gene>
<sequence>MSHWNRAYLDALEVPVWVPLNDQAEENTNLKVDPSESRPQATSASADAVKVEAEEAAESNIDSAPNIEGDFIRILQGEASADFVFVIPKSADPASCKASIRQLELAWKAWLDQPFTAAIAQLSEQSEYAQSVESCRGKIILCGSELTSFEHPSIQAPSLDALQSKKKEWWSLLQRLH</sequence>
<name>A0A318D319_9GAMM</name>
<evidence type="ECO:0000313" key="3">
    <source>
        <dbReference type="Proteomes" id="UP000247689"/>
    </source>
</evidence>
<accession>A0A318D319</accession>
<organism evidence="2 3">
    <name type="scientific">Kangiella spongicola</name>
    <dbReference type="NCBI Taxonomy" id="796379"/>
    <lineage>
        <taxon>Bacteria</taxon>
        <taxon>Pseudomonadati</taxon>
        <taxon>Pseudomonadota</taxon>
        <taxon>Gammaproteobacteria</taxon>
        <taxon>Kangiellales</taxon>
        <taxon>Kangiellaceae</taxon>
        <taxon>Kangiella</taxon>
    </lineage>
</organism>
<dbReference type="Proteomes" id="UP000247689">
    <property type="component" value="Unassembled WGS sequence"/>
</dbReference>
<dbReference type="EMBL" id="QICH01000001">
    <property type="protein sequence ID" value="PXF63676.1"/>
    <property type="molecule type" value="Genomic_DNA"/>
</dbReference>
<keyword evidence="3" id="KW-1185">Reference proteome</keyword>
<proteinExistence type="predicted"/>
<feature type="region of interest" description="Disordered" evidence="1">
    <location>
        <begin position="27"/>
        <end position="60"/>
    </location>
</feature>